<reference evidence="2 3" key="1">
    <citation type="journal article" date="2023" name="Sci. Data">
        <title>Genome assembly of the Korean intertidal mud-creeper Batillaria attramentaria.</title>
        <authorList>
            <person name="Patra A.K."/>
            <person name="Ho P.T."/>
            <person name="Jun S."/>
            <person name="Lee S.J."/>
            <person name="Kim Y."/>
            <person name="Won Y.J."/>
        </authorList>
    </citation>
    <scope>NUCLEOTIDE SEQUENCE [LARGE SCALE GENOMIC DNA]</scope>
    <source>
        <strain evidence="2">Wonlab-2016</strain>
    </source>
</reference>
<evidence type="ECO:0000313" key="2">
    <source>
        <dbReference type="EMBL" id="KAK7471617.1"/>
    </source>
</evidence>
<feature type="compositionally biased region" description="Basic residues" evidence="1">
    <location>
        <begin position="116"/>
        <end position="127"/>
    </location>
</feature>
<gene>
    <name evidence="2" type="ORF">BaRGS_00035714</name>
</gene>
<comment type="caution">
    <text evidence="2">The sequence shown here is derived from an EMBL/GenBank/DDBJ whole genome shotgun (WGS) entry which is preliminary data.</text>
</comment>
<sequence>MTSQARVVQHGLTPSAAAPHPKHSSSTEFVEEAMLTGILRNGASSSQVVQHVVLNGESTQRAFVTLPSMTHPKCLVTQASQNRLPSVVNAPRTHQTRESVPQAASPEFEIREQQNKARRREQARRHLSSSLSGPKTVLPVLRRTQSFSVAPHLNGRPHVVRDTGSLGHKPSQDGPARTTGLRRTRSLREDGTSTNPLSLSLPQPPRHVSLSALVHELNTGVHYAPHRRDSRDFSLCDDLDESASNGVDQDDIFEFDPDLFPWRAHVDESVTTPRTLTPALKKLNRRRVSSRVRTQQWVNQIEAKNGRENTNETKTTLDRPSVSLIFEQEI</sequence>
<name>A0ABD0JDS7_9CAEN</name>
<evidence type="ECO:0000256" key="1">
    <source>
        <dbReference type="SAM" id="MobiDB-lite"/>
    </source>
</evidence>
<protein>
    <submittedName>
        <fullName evidence="2">Uncharacterized protein</fullName>
    </submittedName>
</protein>
<evidence type="ECO:0000313" key="3">
    <source>
        <dbReference type="Proteomes" id="UP001519460"/>
    </source>
</evidence>
<dbReference type="Proteomes" id="UP001519460">
    <property type="component" value="Unassembled WGS sequence"/>
</dbReference>
<feature type="region of interest" description="Disordered" evidence="1">
    <location>
        <begin position="1"/>
        <end position="27"/>
    </location>
</feature>
<dbReference type="EMBL" id="JACVVK020000485">
    <property type="protein sequence ID" value="KAK7471617.1"/>
    <property type="molecule type" value="Genomic_DNA"/>
</dbReference>
<feature type="compositionally biased region" description="Polar residues" evidence="1">
    <location>
        <begin position="192"/>
        <end position="201"/>
    </location>
</feature>
<keyword evidence="3" id="KW-1185">Reference proteome</keyword>
<organism evidence="2 3">
    <name type="scientific">Batillaria attramentaria</name>
    <dbReference type="NCBI Taxonomy" id="370345"/>
    <lineage>
        <taxon>Eukaryota</taxon>
        <taxon>Metazoa</taxon>
        <taxon>Spiralia</taxon>
        <taxon>Lophotrochozoa</taxon>
        <taxon>Mollusca</taxon>
        <taxon>Gastropoda</taxon>
        <taxon>Caenogastropoda</taxon>
        <taxon>Sorbeoconcha</taxon>
        <taxon>Cerithioidea</taxon>
        <taxon>Batillariidae</taxon>
        <taxon>Batillaria</taxon>
    </lineage>
</organism>
<feature type="region of interest" description="Disordered" evidence="1">
    <location>
        <begin position="91"/>
        <end position="204"/>
    </location>
</feature>
<proteinExistence type="predicted"/>
<accession>A0ABD0JDS7</accession>
<dbReference type="AlphaFoldDB" id="A0ABD0JDS7"/>